<dbReference type="InterPro" id="IPR023346">
    <property type="entry name" value="Lysozyme-like_dom_sf"/>
</dbReference>
<reference evidence="5" key="1">
    <citation type="submission" date="2022-10" db="EMBL/GenBank/DDBJ databases">
        <title>The WGS of Solirubrobacter ginsenosidimutans DSM 21036.</title>
        <authorList>
            <person name="Jiang Z."/>
        </authorList>
    </citation>
    <scope>NUCLEOTIDE SEQUENCE</scope>
    <source>
        <strain evidence="5">DSM 21036</strain>
    </source>
</reference>
<dbReference type="CDD" id="cd13925">
    <property type="entry name" value="RPF"/>
    <property type="match status" value="1"/>
</dbReference>
<evidence type="ECO:0000256" key="1">
    <source>
        <dbReference type="ARBA" id="ARBA00010830"/>
    </source>
</evidence>
<evidence type="ECO:0000259" key="4">
    <source>
        <dbReference type="Pfam" id="PF06737"/>
    </source>
</evidence>
<gene>
    <name evidence="5" type="ORF">OM076_28180</name>
</gene>
<evidence type="ECO:0000256" key="3">
    <source>
        <dbReference type="SAM" id="MobiDB-lite"/>
    </source>
</evidence>
<dbReference type="EMBL" id="JAPDOD010000031">
    <property type="protein sequence ID" value="MDA0164185.1"/>
    <property type="molecule type" value="Genomic_DNA"/>
</dbReference>
<name>A0A9X3MWU0_9ACTN</name>
<keyword evidence="2" id="KW-0378">Hydrolase</keyword>
<protein>
    <submittedName>
        <fullName evidence="5">Transglycosylase family protein</fullName>
    </submittedName>
</protein>
<dbReference type="Proteomes" id="UP001149140">
    <property type="component" value="Unassembled WGS sequence"/>
</dbReference>
<comment type="similarity">
    <text evidence="1">Belongs to the transglycosylase family. Rpf subfamily.</text>
</comment>
<evidence type="ECO:0000313" key="5">
    <source>
        <dbReference type="EMBL" id="MDA0164185.1"/>
    </source>
</evidence>
<sequence>MKAEHTELAQQRLTRKAWRLADKVADARGHGFSPRDYRRRVKDEPPARLARRVRTLRRDLNDARRDAHRRRAAAQNAPASPTLEAIAACESGGNPGTDTGNGFYGKYQFTLQTWQSVGGEGNPAAAGEAEQNRRAALLYAREGASPWPVCGR</sequence>
<proteinExistence type="inferred from homology"/>
<keyword evidence="6" id="KW-1185">Reference proteome</keyword>
<dbReference type="InterPro" id="IPR010618">
    <property type="entry name" value="RPF"/>
</dbReference>
<dbReference type="Pfam" id="PF06737">
    <property type="entry name" value="Transglycosylas"/>
    <property type="match status" value="1"/>
</dbReference>
<dbReference type="GO" id="GO:0016787">
    <property type="term" value="F:hydrolase activity"/>
    <property type="evidence" value="ECO:0007669"/>
    <property type="project" value="UniProtKB-KW"/>
</dbReference>
<dbReference type="AlphaFoldDB" id="A0A9X3MWU0"/>
<evidence type="ECO:0000313" key="6">
    <source>
        <dbReference type="Proteomes" id="UP001149140"/>
    </source>
</evidence>
<dbReference type="SUPFAM" id="SSF53955">
    <property type="entry name" value="Lysozyme-like"/>
    <property type="match status" value="1"/>
</dbReference>
<evidence type="ECO:0000256" key="2">
    <source>
        <dbReference type="ARBA" id="ARBA00022801"/>
    </source>
</evidence>
<comment type="caution">
    <text evidence="5">The sequence shown here is derived from an EMBL/GenBank/DDBJ whole genome shotgun (WGS) entry which is preliminary data.</text>
</comment>
<organism evidence="5 6">
    <name type="scientific">Solirubrobacter ginsenosidimutans</name>
    <dbReference type="NCBI Taxonomy" id="490573"/>
    <lineage>
        <taxon>Bacteria</taxon>
        <taxon>Bacillati</taxon>
        <taxon>Actinomycetota</taxon>
        <taxon>Thermoleophilia</taxon>
        <taxon>Solirubrobacterales</taxon>
        <taxon>Solirubrobacteraceae</taxon>
        <taxon>Solirubrobacter</taxon>
    </lineage>
</organism>
<accession>A0A9X3MWU0</accession>
<feature type="domain" description="Resuscitation-promoting factor core lysozyme-like" evidence="4">
    <location>
        <begin position="79"/>
        <end position="150"/>
    </location>
</feature>
<dbReference type="Gene3D" id="1.10.530.10">
    <property type="match status" value="1"/>
</dbReference>
<feature type="region of interest" description="Disordered" evidence="3">
    <location>
        <begin position="59"/>
        <end position="80"/>
    </location>
</feature>